<dbReference type="PANTHER" id="PTHR30429:SF3">
    <property type="entry name" value="LIPOPROTEIN"/>
    <property type="match status" value="1"/>
</dbReference>
<gene>
    <name evidence="8" type="ORF">H9867_01095</name>
</gene>
<name>A0A9D1RV86_9CORY</name>
<evidence type="ECO:0000256" key="3">
    <source>
        <dbReference type="ARBA" id="ARBA00022729"/>
    </source>
</evidence>
<keyword evidence="5" id="KW-0564">Palmitate</keyword>
<organism evidence="8 9">
    <name type="scientific">Candidatus Corynebacterium gallistercoris</name>
    <dbReference type="NCBI Taxonomy" id="2838530"/>
    <lineage>
        <taxon>Bacteria</taxon>
        <taxon>Bacillati</taxon>
        <taxon>Actinomycetota</taxon>
        <taxon>Actinomycetes</taxon>
        <taxon>Mycobacteriales</taxon>
        <taxon>Corynebacteriaceae</taxon>
        <taxon>Corynebacterium</taxon>
    </lineage>
</organism>
<evidence type="ECO:0000256" key="1">
    <source>
        <dbReference type="ARBA" id="ARBA00004635"/>
    </source>
</evidence>
<dbReference type="PANTHER" id="PTHR30429">
    <property type="entry name" value="D-METHIONINE-BINDING LIPOPROTEIN METQ"/>
    <property type="match status" value="1"/>
</dbReference>
<dbReference type="Gene3D" id="3.40.190.10">
    <property type="entry name" value="Periplasmic binding protein-like II"/>
    <property type="match status" value="2"/>
</dbReference>
<dbReference type="Pfam" id="PF03180">
    <property type="entry name" value="Lipoprotein_9"/>
    <property type="match status" value="1"/>
</dbReference>
<evidence type="ECO:0000256" key="7">
    <source>
        <dbReference type="SAM" id="SignalP"/>
    </source>
</evidence>
<feature type="chain" id="PRO_5039564978" evidence="7">
    <location>
        <begin position="27"/>
        <end position="294"/>
    </location>
</feature>
<comment type="caution">
    <text evidence="8">The sequence shown here is derived from an EMBL/GenBank/DDBJ whole genome shotgun (WGS) entry which is preliminary data.</text>
</comment>
<accession>A0A9D1RV86</accession>
<evidence type="ECO:0000313" key="9">
    <source>
        <dbReference type="Proteomes" id="UP000824189"/>
    </source>
</evidence>
<evidence type="ECO:0000256" key="6">
    <source>
        <dbReference type="ARBA" id="ARBA00023288"/>
    </source>
</evidence>
<comment type="similarity">
    <text evidence="2">Belongs to the NlpA lipoprotein family.</text>
</comment>
<evidence type="ECO:0000256" key="2">
    <source>
        <dbReference type="ARBA" id="ARBA00008973"/>
    </source>
</evidence>
<sequence>MSQHRKNLRRKTLAGITAVAAAFSLAACGSDDEDVIKVGTTDQGQKQWQVFEEQAKAEGLNVELVPFSDYNLPNRALADGQIDVNNFQHLMFLADYNVNNDSDLTPIGATEIIPLALYYKDHDDVKAVEEAGEVAIPNDPTNQGRALHMLASNGLVELKDSEILSPTPADVDTDKSKVKITPVDAAQTVTAYMDGTPAVINNSFLDRGNIDPKSAVAQDDPEAPEAQPFINAFVTTKDRKDEADLLKLVDVWHSKEVQDAINEQSAGTSVSVNMKGDQLTEILKSTEDKIREQQ</sequence>
<dbReference type="InterPro" id="IPR004872">
    <property type="entry name" value="Lipoprotein_NlpA"/>
</dbReference>
<keyword evidence="3 7" id="KW-0732">Signal</keyword>
<dbReference type="SUPFAM" id="SSF53850">
    <property type="entry name" value="Periplasmic binding protein-like II"/>
    <property type="match status" value="1"/>
</dbReference>
<keyword evidence="4" id="KW-0472">Membrane</keyword>
<comment type="subcellular location">
    <subcellularLocation>
        <location evidence="1">Membrane</location>
        <topology evidence="1">Lipid-anchor</topology>
    </subcellularLocation>
</comment>
<proteinExistence type="inferred from homology"/>
<feature type="signal peptide" evidence="7">
    <location>
        <begin position="1"/>
        <end position="26"/>
    </location>
</feature>
<dbReference type="EMBL" id="DXFZ01000013">
    <property type="protein sequence ID" value="HIW95076.1"/>
    <property type="molecule type" value="Genomic_DNA"/>
</dbReference>
<dbReference type="GO" id="GO:0016020">
    <property type="term" value="C:membrane"/>
    <property type="evidence" value="ECO:0007669"/>
    <property type="project" value="UniProtKB-SubCell"/>
</dbReference>
<evidence type="ECO:0000256" key="5">
    <source>
        <dbReference type="ARBA" id="ARBA00023139"/>
    </source>
</evidence>
<protein>
    <submittedName>
        <fullName evidence="8">Methionine ABC transporter substrate-binding protein</fullName>
    </submittedName>
</protein>
<reference evidence="8" key="2">
    <citation type="submission" date="2021-04" db="EMBL/GenBank/DDBJ databases">
        <authorList>
            <person name="Gilroy R."/>
        </authorList>
    </citation>
    <scope>NUCLEOTIDE SEQUENCE</scope>
    <source>
        <strain evidence="8">4376</strain>
    </source>
</reference>
<dbReference type="AlphaFoldDB" id="A0A9D1RV86"/>
<evidence type="ECO:0000256" key="4">
    <source>
        <dbReference type="ARBA" id="ARBA00023136"/>
    </source>
</evidence>
<reference evidence="8" key="1">
    <citation type="journal article" date="2021" name="PeerJ">
        <title>Extensive microbial diversity within the chicken gut microbiome revealed by metagenomics and culture.</title>
        <authorList>
            <person name="Gilroy R."/>
            <person name="Ravi A."/>
            <person name="Getino M."/>
            <person name="Pursley I."/>
            <person name="Horton D.L."/>
            <person name="Alikhan N.F."/>
            <person name="Baker D."/>
            <person name="Gharbi K."/>
            <person name="Hall N."/>
            <person name="Watson M."/>
            <person name="Adriaenssens E.M."/>
            <person name="Foster-Nyarko E."/>
            <person name="Jarju S."/>
            <person name="Secka A."/>
            <person name="Antonio M."/>
            <person name="Oren A."/>
            <person name="Chaudhuri R.R."/>
            <person name="La Ragione R."/>
            <person name="Hildebrand F."/>
            <person name="Pallen M.J."/>
        </authorList>
    </citation>
    <scope>NUCLEOTIDE SEQUENCE</scope>
    <source>
        <strain evidence="8">4376</strain>
    </source>
</reference>
<evidence type="ECO:0000313" key="8">
    <source>
        <dbReference type="EMBL" id="HIW95076.1"/>
    </source>
</evidence>
<keyword evidence="6" id="KW-0449">Lipoprotein</keyword>
<dbReference type="PROSITE" id="PS51257">
    <property type="entry name" value="PROKAR_LIPOPROTEIN"/>
    <property type="match status" value="1"/>
</dbReference>
<dbReference type="Proteomes" id="UP000824189">
    <property type="component" value="Unassembled WGS sequence"/>
</dbReference>